<reference evidence="1" key="1">
    <citation type="submission" date="2021-07" db="EMBL/GenBank/DDBJ databases">
        <authorList>
            <person name="Catto M.A."/>
            <person name="Jacobson A."/>
            <person name="Kennedy G."/>
            <person name="Labadie P."/>
            <person name="Hunt B.G."/>
            <person name="Srinivasan R."/>
        </authorList>
    </citation>
    <scope>NUCLEOTIDE SEQUENCE</scope>
    <source>
        <strain evidence="1">PL_HMW_Pooled</strain>
        <tissue evidence="1">Head</tissue>
    </source>
</reference>
<protein>
    <submittedName>
        <fullName evidence="1">Eotaxin</fullName>
    </submittedName>
</protein>
<dbReference type="Proteomes" id="UP001219518">
    <property type="component" value="Unassembled WGS sequence"/>
</dbReference>
<evidence type="ECO:0000313" key="1">
    <source>
        <dbReference type="EMBL" id="KAK3919801.1"/>
    </source>
</evidence>
<reference evidence="1" key="2">
    <citation type="journal article" date="2023" name="BMC Genomics">
        <title>Pest status, molecular evolution, and epigenetic factors derived from the genome assembly of Frankliniella fusca, a thysanopteran phytovirus vector.</title>
        <authorList>
            <person name="Catto M.A."/>
            <person name="Labadie P.E."/>
            <person name="Jacobson A.L."/>
            <person name="Kennedy G.G."/>
            <person name="Srinivasan R."/>
            <person name="Hunt B.G."/>
        </authorList>
    </citation>
    <scope>NUCLEOTIDE SEQUENCE</scope>
    <source>
        <strain evidence="1">PL_HMW_Pooled</strain>
    </source>
</reference>
<name>A0AAE1HFQ2_9NEOP</name>
<proteinExistence type="predicted"/>
<dbReference type="AlphaFoldDB" id="A0AAE1HFQ2"/>
<keyword evidence="2" id="KW-1185">Reference proteome</keyword>
<evidence type="ECO:0000313" key="2">
    <source>
        <dbReference type="Proteomes" id="UP001219518"/>
    </source>
</evidence>
<dbReference type="EMBL" id="JAHWGI010000982">
    <property type="protein sequence ID" value="KAK3919801.1"/>
    <property type="molecule type" value="Genomic_DNA"/>
</dbReference>
<organism evidence="1 2">
    <name type="scientific">Frankliniella fusca</name>
    <dbReference type="NCBI Taxonomy" id="407009"/>
    <lineage>
        <taxon>Eukaryota</taxon>
        <taxon>Metazoa</taxon>
        <taxon>Ecdysozoa</taxon>
        <taxon>Arthropoda</taxon>
        <taxon>Hexapoda</taxon>
        <taxon>Insecta</taxon>
        <taxon>Pterygota</taxon>
        <taxon>Neoptera</taxon>
        <taxon>Paraneoptera</taxon>
        <taxon>Thysanoptera</taxon>
        <taxon>Terebrantia</taxon>
        <taxon>Thripoidea</taxon>
        <taxon>Thripidae</taxon>
        <taxon>Frankliniella</taxon>
    </lineage>
</organism>
<sequence length="119" mass="13462">MPKLPLSSEKALTEYDAFLGKSDLNLAAVCDYMSSYVRTNVVDPERKSANRILPQLLTNSLATKMNLEGGNKKIAFRSLKLYKVFQGTLQAAFKDSDLEIAEDALKRWLKDAKYRKQDV</sequence>
<accession>A0AAE1HFQ2</accession>
<comment type="caution">
    <text evidence="1">The sequence shown here is derived from an EMBL/GenBank/DDBJ whole genome shotgun (WGS) entry which is preliminary data.</text>
</comment>
<gene>
    <name evidence="1" type="ORF">KUF71_008928</name>
</gene>